<organism evidence="1 2">
    <name type="scientific">Bradyrhizobium betae</name>
    <dbReference type="NCBI Taxonomy" id="244734"/>
    <lineage>
        <taxon>Bacteria</taxon>
        <taxon>Pseudomonadati</taxon>
        <taxon>Pseudomonadota</taxon>
        <taxon>Alphaproteobacteria</taxon>
        <taxon>Hyphomicrobiales</taxon>
        <taxon>Nitrobacteraceae</taxon>
        <taxon>Bradyrhizobium</taxon>
    </lineage>
</organism>
<evidence type="ECO:0000313" key="1">
    <source>
        <dbReference type="EMBL" id="UUO64895.1"/>
    </source>
</evidence>
<sequence length="209" mass="23894">MLAPNGRNELVLAAIVDRISARERVVHRPLHQQPDIFEPPGRKGQDGRSFEMVRPDELRPRVPSWIALELDRTEHQNELPRLASSGDHLVEHGSVAIRADEPDGAERFDVRSWKRLQEGRDVNSEKARTVAEKGEIGGRQPLRTPDLLEHDIGLDAARPLMLALLVDVMRATEDECGQYRDRNKFARHSLDRMAQRPFFDRLDRALQHG</sequence>
<proteinExistence type="predicted"/>
<dbReference type="Proteomes" id="UP001058872">
    <property type="component" value="Chromosome"/>
</dbReference>
<evidence type="ECO:0000313" key="2">
    <source>
        <dbReference type="Proteomes" id="UP001058872"/>
    </source>
</evidence>
<reference evidence="1" key="1">
    <citation type="submission" date="2018-04" db="EMBL/GenBank/DDBJ databases">
        <title>Genomes of Endosymbiotic and Endophytic Bradyrhizobium Publication status.</title>
        <authorList>
            <person name="Guha S."/>
            <person name="Jorrin B."/>
            <person name="Sarkar M."/>
            <person name="Poole P.S."/>
            <person name="DasGupta M."/>
        </authorList>
    </citation>
    <scope>NUCLEOTIDE SEQUENCE</scope>
    <source>
        <strain evidence="1">WBOS16</strain>
    </source>
</reference>
<name>A0AAE9N9C9_9BRAD</name>
<dbReference type="EMBL" id="CP028989">
    <property type="protein sequence ID" value="UUO64895.1"/>
    <property type="molecule type" value="Genomic_DNA"/>
</dbReference>
<dbReference type="AlphaFoldDB" id="A0AAE9N9C9"/>
<accession>A0AAE9N9C9</accession>
<protein>
    <submittedName>
        <fullName evidence="1">Uncharacterized protein</fullName>
    </submittedName>
</protein>
<gene>
    <name evidence="1" type="ORF">DCM83_06465</name>
</gene>